<evidence type="ECO:0000259" key="4">
    <source>
        <dbReference type="PROSITE" id="PS50893"/>
    </source>
</evidence>
<evidence type="ECO:0000256" key="1">
    <source>
        <dbReference type="ARBA" id="ARBA00022448"/>
    </source>
</evidence>
<reference evidence="6" key="1">
    <citation type="journal article" date="2013" name="Stand. Genomic Sci.">
        <title>Complete genome sequence of the halophilic bacterium Spirochaeta africana type strain (Z-7692(T)) from the alkaline Lake Magadi in the East African Rift.</title>
        <authorList>
            <person name="Liolos K."/>
            <person name="Abt B."/>
            <person name="Scheuner C."/>
            <person name="Teshima H."/>
            <person name="Held B."/>
            <person name="Lapidus A."/>
            <person name="Nolan M."/>
            <person name="Lucas S."/>
            <person name="Deshpande S."/>
            <person name="Cheng J.F."/>
            <person name="Tapia R."/>
            <person name="Goodwin L.A."/>
            <person name="Pitluck S."/>
            <person name="Pagani I."/>
            <person name="Ivanova N."/>
            <person name="Mavromatis K."/>
            <person name="Mikhailova N."/>
            <person name="Huntemann M."/>
            <person name="Pati A."/>
            <person name="Chen A."/>
            <person name="Palaniappan K."/>
            <person name="Land M."/>
            <person name="Rohde M."/>
            <person name="Tindall B.J."/>
            <person name="Detter J.C."/>
            <person name="Goker M."/>
            <person name="Bristow J."/>
            <person name="Eisen J.A."/>
            <person name="Markowitz V."/>
            <person name="Hugenholtz P."/>
            <person name="Woyke T."/>
            <person name="Klenk H.P."/>
            <person name="Kyrpides N.C."/>
        </authorList>
    </citation>
    <scope>NUCLEOTIDE SEQUENCE</scope>
    <source>
        <strain evidence="6">ATCC 700263 / DSM 8902 / Z-7692</strain>
    </source>
</reference>
<dbReference type="NCBIfam" id="TIGR01727">
    <property type="entry name" value="oligo_HPY"/>
    <property type="match status" value="1"/>
</dbReference>
<dbReference type="eggNOG" id="COG4608">
    <property type="taxonomic scope" value="Bacteria"/>
</dbReference>
<keyword evidence="3 5" id="KW-0067">ATP-binding</keyword>
<protein>
    <submittedName>
        <fullName evidence="5">Oligopeptide/dipeptide ABC transporter, ATP-binding protein</fullName>
    </submittedName>
</protein>
<dbReference type="GO" id="GO:0016887">
    <property type="term" value="F:ATP hydrolysis activity"/>
    <property type="evidence" value="ECO:0007669"/>
    <property type="project" value="InterPro"/>
</dbReference>
<evidence type="ECO:0000256" key="3">
    <source>
        <dbReference type="ARBA" id="ARBA00022840"/>
    </source>
</evidence>
<name>H9UGF6_SPIAZ</name>
<dbReference type="SMART" id="SM00382">
    <property type="entry name" value="AAA"/>
    <property type="match status" value="1"/>
</dbReference>
<dbReference type="PANTHER" id="PTHR43776">
    <property type="entry name" value="TRANSPORT ATP-BINDING PROTEIN"/>
    <property type="match status" value="1"/>
</dbReference>
<dbReference type="CDD" id="cd03257">
    <property type="entry name" value="ABC_NikE_OppD_transporters"/>
    <property type="match status" value="1"/>
</dbReference>
<evidence type="ECO:0000313" key="6">
    <source>
        <dbReference type="Proteomes" id="UP000007383"/>
    </source>
</evidence>
<dbReference type="AlphaFoldDB" id="H9UGF6"/>
<dbReference type="Gene3D" id="3.40.50.300">
    <property type="entry name" value="P-loop containing nucleotide triphosphate hydrolases"/>
    <property type="match status" value="1"/>
</dbReference>
<dbReference type="PROSITE" id="PS50893">
    <property type="entry name" value="ABC_TRANSPORTER_2"/>
    <property type="match status" value="1"/>
</dbReference>
<dbReference type="GO" id="GO:0005524">
    <property type="term" value="F:ATP binding"/>
    <property type="evidence" value="ECO:0007669"/>
    <property type="project" value="UniProtKB-KW"/>
</dbReference>
<feature type="domain" description="ABC transporter" evidence="4">
    <location>
        <begin position="8"/>
        <end position="251"/>
    </location>
</feature>
<dbReference type="InterPro" id="IPR013563">
    <property type="entry name" value="Oligopep_ABC_C"/>
</dbReference>
<dbReference type="STRING" id="889378.Spiaf_0496"/>
<sequence length="329" mass="37078">MSENQTLIEVRNLKKYFYTKKGMLKAVNDISFSINKGETLGIVGESGCGKSTTGRTVLRLVEPTDGEILFEGKNITELSSRQMRYLRRDMQFIFQDPFASLDPRMSIGEIINEPFEVFKLYPKSQREDKVRELMKLVGLSPKLVNAFPHELDGGRRQRVGVARALALNPKFIVCDEPVSALDVSIQAQVLNLLQDLQKKLGLTYMFISHDLSVVRHISDRIAVMYLGKIVEITTSKNIFTNPQHPYTKALLSAIPIPRYGHKRERIILEGDVPSPVNPPQGCIFSARCPFVMDKCRTTPPPFVESGENHQVACHLVSDAMELDSREQGD</sequence>
<dbReference type="InterPro" id="IPR003439">
    <property type="entry name" value="ABC_transporter-like_ATP-bd"/>
</dbReference>
<dbReference type="RefSeq" id="WP_014454596.1">
    <property type="nucleotide sequence ID" value="NC_017098.1"/>
</dbReference>
<dbReference type="Pfam" id="PF00005">
    <property type="entry name" value="ABC_tran"/>
    <property type="match status" value="1"/>
</dbReference>
<dbReference type="SUPFAM" id="SSF52540">
    <property type="entry name" value="P-loop containing nucleoside triphosphate hydrolases"/>
    <property type="match status" value="1"/>
</dbReference>
<dbReference type="GO" id="GO:0055085">
    <property type="term" value="P:transmembrane transport"/>
    <property type="evidence" value="ECO:0007669"/>
    <property type="project" value="UniProtKB-ARBA"/>
</dbReference>
<dbReference type="Proteomes" id="UP000007383">
    <property type="component" value="Chromosome"/>
</dbReference>
<dbReference type="InterPro" id="IPR050319">
    <property type="entry name" value="ABC_transp_ATP-bind"/>
</dbReference>
<gene>
    <name evidence="5" type="ordered locus">Spiaf_0496</name>
</gene>
<dbReference type="Pfam" id="PF08352">
    <property type="entry name" value="oligo_HPY"/>
    <property type="match status" value="1"/>
</dbReference>
<organism evidence="5 6">
    <name type="scientific">Spirochaeta africana (strain ATCC 700263 / DSM 8902 / Z-7692)</name>
    <dbReference type="NCBI Taxonomy" id="889378"/>
    <lineage>
        <taxon>Bacteria</taxon>
        <taxon>Pseudomonadati</taxon>
        <taxon>Spirochaetota</taxon>
        <taxon>Spirochaetia</taxon>
        <taxon>Spirochaetales</taxon>
        <taxon>Spirochaetaceae</taxon>
        <taxon>Spirochaeta</taxon>
    </lineage>
</organism>
<dbReference type="InterPro" id="IPR027417">
    <property type="entry name" value="P-loop_NTPase"/>
</dbReference>
<dbReference type="EMBL" id="CP003282">
    <property type="protein sequence ID" value="AFG36599.1"/>
    <property type="molecule type" value="Genomic_DNA"/>
</dbReference>
<dbReference type="GO" id="GO:0015833">
    <property type="term" value="P:peptide transport"/>
    <property type="evidence" value="ECO:0007669"/>
    <property type="project" value="InterPro"/>
</dbReference>
<keyword evidence="6" id="KW-1185">Reference proteome</keyword>
<proteinExistence type="predicted"/>
<dbReference type="InterPro" id="IPR003593">
    <property type="entry name" value="AAA+_ATPase"/>
</dbReference>
<dbReference type="KEGG" id="sfc:Spiaf_0496"/>
<evidence type="ECO:0000313" key="5">
    <source>
        <dbReference type="EMBL" id="AFG36599.1"/>
    </source>
</evidence>
<dbReference type="PATRIC" id="fig|889378.3.peg.506"/>
<keyword evidence="1" id="KW-0813">Transport</keyword>
<dbReference type="PANTHER" id="PTHR43776:SF8">
    <property type="entry name" value="ABC TRANSPORTER, ATP-BINDING PROTEIN"/>
    <property type="match status" value="1"/>
</dbReference>
<keyword evidence="2" id="KW-0547">Nucleotide-binding</keyword>
<evidence type="ECO:0000256" key="2">
    <source>
        <dbReference type="ARBA" id="ARBA00022741"/>
    </source>
</evidence>
<dbReference type="OrthoDB" id="337094at2"/>
<dbReference type="HOGENOM" id="CLU_000604_1_23_12"/>
<dbReference type="FunFam" id="3.40.50.300:FF:000016">
    <property type="entry name" value="Oligopeptide ABC transporter ATP-binding component"/>
    <property type="match status" value="1"/>
</dbReference>
<accession>H9UGF6</accession>